<dbReference type="AlphaFoldDB" id="A0A7T5R1D6"/>
<dbReference type="SUPFAM" id="SSF51735">
    <property type="entry name" value="NAD(P)-binding Rossmann-fold domains"/>
    <property type="match status" value="1"/>
</dbReference>
<dbReference type="Pfam" id="PF00106">
    <property type="entry name" value="adh_short"/>
    <property type="match status" value="1"/>
</dbReference>
<evidence type="ECO:0000256" key="2">
    <source>
        <dbReference type="ARBA" id="ARBA00023002"/>
    </source>
</evidence>
<evidence type="ECO:0000256" key="3">
    <source>
        <dbReference type="RuleBase" id="RU000363"/>
    </source>
</evidence>
<dbReference type="Proteomes" id="UP000595362">
    <property type="component" value="Chromosome"/>
</dbReference>
<keyword evidence="2" id="KW-0560">Oxidoreductase</keyword>
<dbReference type="InterPro" id="IPR020904">
    <property type="entry name" value="Sc_DH/Rdtase_CS"/>
</dbReference>
<dbReference type="InterPro" id="IPR036291">
    <property type="entry name" value="NAD(P)-bd_dom_sf"/>
</dbReference>
<gene>
    <name evidence="5" type="ORF">HYS17_09000</name>
</gene>
<sequence>MVKQQKIAWITGASSGLGAATALRLIKEGWIVAATARSSDKIEVLVHHVEIFGGGGKIVNYPGDVTDSLQMQEIVARIEAELGPIDLALLNAGVYLPDTADTFTADHLRKQHETNVLGTANCLEPVLKLFKGRGKGHIAIVASIAGYRGLPRSLSYGSSKAALINLAEALAIELRGSKIKIQVVNPGFIKTPMTDINDFYMPMLMDVDKAAEDLVRGLNGGFFEISFPWAFSVLTKLVGLLPDRLYIGAIGKIKEKQWSMKNDSDRGGGVPPTDQSGNGAAKAA</sequence>
<evidence type="ECO:0000256" key="1">
    <source>
        <dbReference type="ARBA" id="ARBA00006484"/>
    </source>
</evidence>
<dbReference type="Gene3D" id="3.40.50.720">
    <property type="entry name" value="NAD(P)-binding Rossmann-like Domain"/>
    <property type="match status" value="1"/>
</dbReference>
<dbReference type="InterPro" id="IPR002347">
    <property type="entry name" value="SDR_fam"/>
</dbReference>
<dbReference type="PANTHER" id="PTHR44196">
    <property type="entry name" value="DEHYDROGENASE/REDUCTASE SDR FAMILY MEMBER 7B"/>
    <property type="match status" value="1"/>
</dbReference>
<dbReference type="GO" id="GO:0016491">
    <property type="term" value="F:oxidoreductase activity"/>
    <property type="evidence" value="ECO:0007669"/>
    <property type="project" value="UniProtKB-KW"/>
</dbReference>
<dbReference type="PRINTS" id="PR00080">
    <property type="entry name" value="SDRFAMILY"/>
</dbReference>
<comment type="similarity">
    <text evidence="1 3">Belongs to the short-chain dehydrogenases/reductases (SDR) family.</text>
</comment>
<evidence type="ECO:0000313" key="6">
    <source>
        <dbReference type="Proteomes" id="UP000595362"/>
    </source>
</evidence>
<dbReference type="PRINTS" id="PR00081">
    <property type="entry name" value="GDHRDH"/>
</dbReference>
<name>A0A7T5R1D6_9BACT</name>
<reference evidence="5 6" key="1">
    <citation type="submission" date="2020-07" db="EMBL/GenBank/DDBJ databases">
        <title>Huge and variable diversity of episymbiotic CPR bacteria and DPANN archaea in groundwater ecosystems.</title>
        <authorList>
            <person name="He C.Y."/>
            <person name="Keren R."/>
            <person name="Whittaker M."/>
            <person name="Farag I.F."/>
            <person name="Doudna J."/>
            <person name="Cate J.H.D."/>
            <person name="Banfield J.F."/>
        </authorList>
    </citation>
    <scope>NUCLEOTIDE SEQUENCE [LARGE SCALE GENOMIC DNA]</scope>
    <source>
        <strain evidence="5">NC_groundwater_70_Ag_B-0.1um_54_66</strain>
    </source>
</reference>
<dbReference type="PANTHER" id="PTHR44196:SF1">
    <property type="entry name" value="DEHYDROGENASE_REDUCTASE SDR FAMILY MEMBER 7B"/>
    <property type="match status" value="1"/>
</dbReference>
<protein>
    <submittedName>
        <fullName evidence="5">SDR family NAD(P)-dependent oxidoreductase</fullName>
    </submittedName>
</protein>
<dbReference type="GO" id="GO:0016020">
    <property type="term" value="C:membrane"/>
    <property type="evidence" value="ECO:0007669"/>
    <property type="project" value="TreeGrafter"/>
</dbReference>
<accession>A0A7T5R1D6</accession>
<feature type="region of interest" description="Disordered" evidence="4">
    <location>
        <begin position="260"/>
        <end position="284"/>
    </location>
</feature>
<evidence type="ECO:0000313" key="5">
    <source>
        <dbReference type="EMBL" id="QQG35649.1"/>
    </source>
</evidence>
<evidence type="ECO:0000256" key="4">
    <source>
        <dbReference type="SAM" id="MobiDB-lite"/>
    </source>
</evidence>
<dbReference type="PROSITE" id="PS00061">
    <property type="entry name" value="ADH_SHORT"/>
    <property type="match status" value="1"/>
</dbReference>
<organism evidence="5 6">
    <name type="scientific">Micavibrio aeruginosavorus</name>
    <dbReference type="NCBI Taxonomy" id="349221"/>
    <lineage>
        <taxon>Bacteria</taxon>
        <taxon>Pseudomonadati</taxon>
        <taxon>Bdellovibrionota</taxon>
        <taxon>Bdellovibrionia</taxon>
        <taxon>Bdellovibrionales</taxon>
        <taxon>Pseudobdellovibrionaceae</taxon>
        <taxon>Micavibrio</taxon>
    </lineage>
</organism>
<proteinExistence type="inferred from homology"/>
<dbReference type="EMBL" id="CP066681">
    <property type="protein sequence ID" value="QQG35649.1"/>
    <property type="molecule type" value="Genomic_DNA"/>
</dbReference>